<organism evidence="1 2">
    <name type="scientific">Pseudonocardia kunmingensis</name>
    <dbReference type="NCBI Taxonomy" id="630975"/>
    <lineage>
        <taxon>Bacteria</taxon>
        <taxon>Bacillati</taxon>
        <taxon>Actinomycetota</taxon>
        <taxon>Actinomycetes</taxon>
        <taxon>Pseudonocardiales</taxon>
        <taxon>Pseudonocardiaceae</taxon>
        <taxon>Pseudonocardia</taxon>
    </lineage>
</organism>
<dbReference type="RefSeq" id="WP_142062908.1">
    <property type="nucleotide sequence ID" value="NZ_VFPA01000006.1"/>
</dbReference>
<evidence type="ECO:0000313" key="2">
    <source>
        <dbReference type="Proteomes" id="UP000315677"/>
    </source>
</evidence>
<proteinExistence type="predicted"/>
<gene>
    <name evidence="1" type="ORF">FB558_7744</name>
</gene>
<dbReference type="Proteomes" id="UP000315677">
    <property type="component" value="Unassembled WGS sequence"/>
</dbReference>
<comment type="caution">
    <text evidence="1">The sequence shown here is derived from an EMBL/GenBank/DDBJ whole genome shotgun (WGS) entry which is preliminary data.</text>
</comment>
<dbReference type="EMBL" id="VFPA01000006">
    <property type="protein sequence ID" value="TQM03095.1"/>
    <property type="molecule type" value="Genomic_DNA"/>
</dbReference>
<accession>A0A543D180</accession>
<dbReference type="OrthoDB" id="3577991at2"/>
<dbReference type="AlphaFoldDB" id="A0A543D180"/>
<name>A0A543D180_9PSEU</name>
<sequence length="98" mass="10476">MTPALPDVGHPIAELRIGESRRRAGMFTLLVAVSGTSVTPLIRFMLAGFECLSLGAVVLRIVDALRGPRLADLAAQRRERWEAAHAVPAGDGADQDDD</sequence>
<reference evidence="1 2" key="1">
    <citation type="submission" date="2019-06" db="EMBL/GenBank/DDBJ databases">
        <title>Sequencing the genomes of 1000 actinobacteria strains.</title>
        <authorList>
            <person name="Klenk H.-P."/>
        </authorList>
    </citation>
    <scope>NUCLEOTIDE SEQUENCE [LARGE SCALE GENOMIC DNA]</scope>
    <source>
        <strain evidence="1 2">DSM 45301</strain>
    </source>
</reference>
<evidence type="ECO:0000313" key="1">
    <source>
        <dbReference type="EMBL" id="TQM03095.1"/>
    </source>
</evidence>
<keyword evidence="2" id="KW-1185">Reference proteome</keyword>
<protein>
    <submittedName>
        <fullName evidence="1">Uncharacterized protein</fullName>
    </submittedName>
</protein>